<dbReference type="Proteomes" id="UP001345963">
    <property type="component" value="Unassembled WGS sequence"/>
</dbReference>
<gene>
    <name evidence="1" type="ORF">ATANTOWER_018444</name>
</gene>
<comment type="caution">
    <text evidence="1">The sequence shown here is derived from an EMBL/GenBank/DDBJ whole genome shotgun (WGS) entry which is preliminary data.</text>
</comment>
<evidence type="ECO:0000313" key="2">
    <source>
        <dbReference type="Proteomes" id="UP001345963"/>
    </source>
</evidence>
<proteinExistence type="predicted"/>
<dbReference type="EMBL" id="JAHUTI010053000">
    <property type="protein sequence ID" value="MED6249713.1"/>
    <property type="molecule type" value="Genomic_DNA"/>
</dbReference>
<name>A0ABU7BHC9_9TELE</name>
<accession>A0ABU7BHC9</accession>
<evidence type="ECO:0000313" key="1">
    <source>
        <dbReference type="EMBL" id="MED6249713.1"/>
    </source>
</evidence>
<keyword evidence="2" id="KW-1185">Reference proteome</keyword>
<protein>
    <submittedName>
        <fullName evidence="1">Uncharacterized protein</fullName>
    </submittedName>
</protein>
<reference evidence="1 2" key="1">
    <citation type="submission" date="2021-07" db="EMBL/GenBank/DDBJ databases">
        <authorList>
            <person name="Palmer J.M."/>
        </authorList>
    </citation>
    <scope>NUCLEOTIDE SEQUENCE [LARGE SCALE GENOMIC DNA]</scope>
    <source>
        <strain evidence="1 2">AT_MEX2019</strain>
        <tissue evidence="1">Muscle</tissue>
    </source>
</reference>
<sequence length="100" mass="10957">MTASSLKRRSLKLCAKLSLRAQKLRGPVSSYRLAGAVCAWLLSSFILSSCAKLPLAALCFCKPPCRSSALLSVIQTLRGHVRSEQRVVCMRGSVCVFVWK</sequence>
<organism evidence="1 2">
    <name type="scientific">Ataeniobius toweri</name>
    <dbReference type="NCBI Taxonomy" id="208326"/>
    <lineage>
        <taxon>Eukaryota</taxon>
        <taxon>Metazoa</taxon>
        <taxon>Chordata</taxon>
        <taxon>Craniata</taxon>
        <taxon>Vertebrata</taxon>
        <taxon>Euteleostomi</taxon>
        <taxon>Actinopterygii</taxon>
        <taxon>Neopterygii</taxon>
        <taxon>Teleostei</taxon>
        <taxon>Neoteleostei</taxon>
        <taxon>Acanthomorphata</taxon>
        <taxon>Ovalentaria</taxon>
        <taxon>Atherinomorphae</taxon>
        <taxon>Cyprinodontiformes</taxon>
        <taxon>Goodeidae</taxon>
        <taxon>Ataeniobius</taxon>
    </lineage>
</organism>